<dbReference type="EMBL" id="JBIBSM010000018">
    <property type="protein sequence ID" value="MFF8280017.1"/>
    <property type="molecule type" value="Genomic_DNA"/>
</dbReference>
<proteinExistence type="predicted"/>
<comment type="caution">
    <text evidence="1">The sequence shown here is derived from an EMBL/GenBank/DDBJ whole genome shotgun (WGS) entry which is preliminary data.</text>
</comment>
<organism evidence="1 2">
    <name type="scientific">Streptomyces lateritius</name>
    <dbReference type="NCBI Taxonomy" id="67313"/>
    <lineage>
        <taxon>Bacteria</taxon>
        <taxon>Bacillati</taxon>
        <taxon>Actinomycetota</taxon>
        <taxon>Actinomycetes</taxon>
        <taxon>Kitasatosporales</taxon>
        <taxon>Streptomycetaceae</taxon>
        <taxon>Streptomyces</taxon>
    </lineage>
</organism>
<dbReference type="RefSeq" id="WP_391936925.1">
    <property type="nucleotide sequence ID" value="NZ_JBIBSM010000018.1"/>
</dbReference>
<evidence type="ECO:0000313" key="1">
    <source>
        <dbReference type="EMBL" id="MFF8280017.1"/>
    </source>
</evidence>
<gene>
    <name evidence="1" type="ORF">ACF05T_28635</name>
</gene>
<evidence type="ECO:0000313" key="2">
    <source>
        <dbReference type="Proteomes" id="UP001603013"/>
    </source>
</evidence>
<name>A0ABW6YJI9_9ACTN</name>
<dbReference type="Proteomes" id="UP001603013">
    <property type="component" value="Unassembled WGS sequence"/>
</dbReference>
<accession>A0ABW6YJI9</accession>
<protein>
    <submittedName>
        <fullName evidence="1">Uncharacterized protein</fullName>
    </submittedName>
</protein>
<keyword evidence="2" id="KW-1185">Reference proteome</keyword>
<sequence length="177" mass="18883">MDAESFLANAFARSLGERWKELQHLQTHGSDLDEGAVQVIAEDAAAAAVSNLSWHIALGECITAQAMAARLGVPVSVIVEAVSNGRLVGLAGRFETFLPLWQFHDQVPDKGPISVITDVLEEFSGGLGSAFSPELVVLWGATEQPELNDQEPRAVLSKVAPEKLVWSAKVTVAGLAR</sequence>
<reference evidence="1 2" key="1">
    <citation type="submission" date="2024-10" db="EMBL/GenBank/DDBJ databases">
        <title>The Natural Products Discovery Center: Release of the First 8490 Sequenced Strains for Exploring Actinobacteria Biosynthetic Diversity.</title>
        <authorList>
            <person name="Kalkreuter E."/>
            <person name="Kautsar S.A."/>
            <person name="Yang D."/>
            <person name="Bader C.D."/>
            <person name="Teijaro C.N."/>
            <person name="Fluegel L."/>
            <person name="Davis C.M."/>
            <person name="Simpson J.R."/>
            <person name="Lauterbach L."/>
            <person name="Steele A.D."/>
            <person name="Gui C."/>
            <person name="Meng S."/>
            <person name="Li G."/>
            <person name="Viehrig K."/>
            <person name="Ye F."/>
            <person name="Su P."/>
            <person name="Kiefer A.F."/>
            <person name="Nichols A."/>
            <person name="Cepeda A.J."/>
            <person name="Yan W."/>
            <person name="Fan B."/>
            <person name="Jiang Y."/>
            <person name="Adhikari A."/>
            <person name="Zheng C.-J."/>
            <person name="Schuster L."/>
            <person name="Cowan T.M."/>
            <person name="Smanski M.J."/>
            <person name="Chevrette M.G."/>
            <person name="De Carvalho L.P.S."/>
            <person name="Shen B."/>
        </authorList>
    </citation>
    <scope>NUCLEOTIDE SEQUENCE [LARGE SCALE GENOMIC DNA]</scope>
    <source>
        <strain evidence="1 2">NPDC015755</strain>
    </source>
</reference>